<evidence type="ECO:0000313" key="3">
    <source>
        <dbReference type="Proteomes" id="UP000887458"/>
    </source>
</evidence>
<feature type="chain" id="PRO_5047323292" evidence="1">
    <location>
        <begin position="17"/>
        <end position="296"/>
    </location>
</feature>
<reference evidence="2 3" key="1">
    <citation type="journal article" date="2018" name="J. Allergy Clin. Immunol.">
        <title>High-quality assembly of Dermatophagoides pteronyssinus genome and transcriptome reveals a wide range of novel allergens.</title>
        <authorList>
            <person name="Liu X.Y."/>
            <person name="Yang K.Y."/>
            <person name="Wang M.Q."/>
            <person name="Kwok J.S."/>
            <person name="Zeng X."/>
            <person name="Yang Z."/>
            <person name="Xiao X.J."/>
            <person name="Lau C.P."/>
            <person name="Li Y."/>
            <person name="Huang Z.M."/>
            <person name="Ba J.G."/>
            <person name="Yim A.K."/>
            <person name="Ouyang C.Y."/>
            <person name="Ngai S.M."/>
            <person name="Chan T.F."/>
            <person name="Leung E.L."/>
            <person name="Liu L."/>
            <person name="Liu Z.G."/>
            <person name="Tsui S.K."/>
        </authorList>
    </citation>
    <scope>NUCLEOTIDE SEQUENCE [LARGE SCALE GENOMIC DNA]</scope>
    <source>
        <strain evidence="2">Derp</strain>
    </source>
</reference>
<dbReference type="Proteomes" id="UP000887458">
    <property type="component" value="Unassembled WGS sequence"/>
</dbReference>
<protein>
    <submittedName>
        <fullName evidence="2">Uncharacterized protein</fullName>
    </submittedName>
</protein>
<keyword evidence="3" id="KW-1185">Reference proteome</keyword>
<proteinExistence type="predicted"/>
<feature type="signal peptide" evidence="1">
    <location>
        <begin position="1"/>
        <end position="16"/>
    </location>
</feature>
<sequence>MLKFFILSTAVVLCSASYGGGGGGGYGGGGGGGGGGGYGGYGSIEAAIYSNHKVDVIPVPSKKGYGAPTYIDVPGGALPVYINFQSQSSPVYVKQQHYGMSGSYQKSYSYDEPHKLVHEVTKPIVQEVREVIKPYRKVVQTIKPVHEEVLTLVHKGAGYGGGEGYGGGGGGGGGYGGGGGGYGGGGHGGGGGGGGYGGGGGGYGSGGGGGGGKGGVAAGQFVNSISSNCLIRVMNDIPVMIIMINNNNIPAIDNVRNDRNDVNACKPKSRICGHQRTDKCCRLAIVAKYPKPISVT</sequence>
<evidence type="ECO:0000256" key="1">
    <source>
        <dbReference type="SAM" id="SignalP"/>
    </source>
</evidence>
<dbReference type="EMBL" id="NJHN03000101">
    <property type="protein sequence ID" value="KAH9414990.1"/>
    <property type="molecule type" value="Genomic_DNA"/>
</dbReference>
<keyword evidence="1" id="KW-0732">Signal</keyword>
<organism evidence="2 3">
    <name type="scientific">Dermatophagoides pteronyssinus</name>
    <name type="common">European house dust mite</name>
    <dbReference type="NCBI Taxonomy" id="6956"/>
    <lineage>
        <taxon>Eukaryota</taxon>
        <taxon>Metazoa</taxon>
        <taxon>Ecdysozoa</taxon>
        <taxon>Arthropoda</taxon>
        <taxon>Chelicerata</taxon>
        <taxon>Arachnida</taxon>
        <taxon>Acari</taxon>
        <taxon>Acariformes</taxon>
        <taxon>Sarcoptiformes</taxon>
        <taxon>Astigmata</taxon>
        <taxon>Psoroptidia</taxon>
        <taxon>Analgoidea</taxon>
        <taxon>Pyroglyphidae</taxon>
        <taxon>Dermatophagoidinae</taxon>
        <taxon>Dermatophagoides</taxon>
    </lineage>
</organism>
<gene>
    <name evidence="2" type="ORF">DERP_014283</name>
</gene>
<comment type="caution">
    <text evidence="2">The sequence shown here is derived from an EMBL/GenBank/DDBJ whole genome shotgun (WGS) entry which is preliminary data.</text>
</comment>
<name>A0ABQ8IY07_DERPT</name>
<reference evidence="2 3" key="2">
    <citation type="journal article" date="2022" name="Mol. Biol. Evol.">
        <title>Comparative Genomics Reveals Insights into the Divergent Evolution of Astigmatic Mites and Household Pest Adaptations.</title>
        <authorList>
            <person name="Xiong Q."/>
            <person name="Wan A.T."/>
            <person name="Liu X."/>
            <person name="Fung C.S."/>
            <person name="Xiao X."/>
            <person name="Malainual N."/>
            <person name="Hou J."/>
            <person name="Wang L."/>
            <person name="Wang M."/>
            <person name="Yang K.Y."/>
            <person name="Cui Y."/>
            <person name="Leung E.L."/>
            <person name="Nong W."/>
            <person name="Shin S.K."/>
            <person name="Au S.W."/>
            <person name="Jeong K.Y."/>
            <person name="Chew F.T."/>
            <person name="Hui J.H."/>
            <person name="Leung T.F."/>
            <person name="Tungtrongchitr A."/>
            <person name="Zhong N."/>
            <person name="Liu Z."/>
            <person name="Tsui S.K."/>
        </authorList>
    </citation>
    <scope>NUCLEOTIDE SEQUENCE [LARGE SCALE GENOMIC DNA]</scope>
    <source>
        <strain evidence="2">Derp</strain>
    </source>
</reference>
<evidence type="ECO:0000313" key="2">
    <source>
        <dbReference type="EMBL" id="KAH9414990.1"/>
    </source>
</evidence>
<accession>A0ABQ8IY07</accession>